<evidence type="ECO:0000256" key="1">
    <source>
        <dbReference type="SAM" id="MobiDB-lite"/>
    </source>
</evidence>
<feature type="region of interest" description="Disordered" evidence="1">
    <location>
        <begin position="613"/>
        <end position="678"/>
    </location>
</feature>
<dbReference type="AlphaFoldDB" id="A0A4S2KKF0"/>
<feature type="compositionally biased region" description="Basic and acidic residues" evidence="1">
    <location>
        <begin position="665"/>
        <end position="678"/>
    </location>
</feature>
<feature type="compositionally biased region" description="Basic and acidic residues" evidence="1">
    <location>
        <begin position="170"/>
        <end position="188"/>
    </location>
</feature>
<feature type="region of interest" description="Disordered" evidence="1">
    <location>
        <begin position="161"/>
        <end position="194"/>
    </location>
</feature>
<organism evidence="2 3">
    <name type="scientific">Temnothorax longispinosus</name>
    <dbReference type="NCBI Taxonomy" id="300112"/>
    <lineage>
        <taxon>Eukaryota</taxon>
        <taxon>Metazoa</taxon>
        <taxon>Ecdysozoa</taxon>
        <taxon>Arthropoda</taxon>
        <taxon>Hexapoda</taxon>
        <taxon>Insecta</taxon>
        <taxon>Pterygota</taxon>
        <taxon>Neoptera</taxon>
        <taxon>Endopterygota</taxon>
        <taxon>Hymenoptera</taxon>
        <taxon>Apocrita</taxon>
        <taxon>Aculeata</taxon>
        <taxon>Formicoidea</taxon>
        <taxon>Formicidae</taxon>
        <taxon>Myrmicinae</taxon>
        <taxon>Temnothorax</taxon>
    </lineage>
</organism>
<protein>
    <submittedName>
        <fullName evidence="2">Uncharacterized protein</fullName>
    </submittedName>
</protein>
<comment type="caution">
    <text evidence="2">The sequence shown here is derived from an EMBL/GenBank/DDBJ whole genome shotgun (WGS) entry which is preliminary data.</text>
</comment>
<gene>
    <name evidence="2" type="ORF">DBV15_00815</name>
</gene>
<dbReference type="EMBL" id="QBLH01002024">
    <property type="protein sequence ID" value="TGZ50125.1"/>
    <property type="molecule type" value="Genomic_DNA"/>
</dbReference>
<feature type="compositionally biased region" description="Gly residues" evidence="1">
    <location>
        <begin position="538"/>
        <end position="551"/>
    </location>
</feature>
<evidence type="ECO:0000313" key="2">
    <source>
        <dbReference type="EMBL" id="TGZ50125.1"/>
    </source>
</evidence>
<feature type="region of interest" description="Disordered" evidence="1">
    <location>
        <begin position="376"/>
        <end position="448"/>
    </location>
</feature>
<proteinExistence type="predicted"/>
<feature type="compositionally biased region" description="Acidic residues" evidence="1">
    <location>
        <begin position="491"/>
        <end position="502"/>
    </location>
</feature>
<feature type="region of interest" description="Disordered" evidence="1">
    <location>
        <begin position="530"/>
        <end position="560"/>
    </location>
</feature>
<evidence type="ECO:0000313" key="3">
    <source>
        <dbReference type="Proteomes" id="UP000310200"/>
    </source>
</evidence>
<feature type="compositionally biased region" description="Basic and acidic residues" evidence="1">
    <location>
        <begin position="389"/>
        <end position="446"/>
    </location>
</feature>
<keyword evidence="3" id="KW-1185">Reference proteome</keyword>
<sequence length="695" mass="76275">MVDERTHRGGNFTMDDQSLKTLGELPRRKSQGKGCTPERGPAHFSAANNISRTSMRFPSKPYEREIGFPGKGGESEKPRAFSPWNSRNFQRLAIAADRAAEDRRGTIPRRLLPSRRVGAVVAPHARTSTKPALRRIYTSPPTGMMPGVPHTVLRSLIQIRLESNEGNSRPNRDRSARNSRWHPGETLRTRPPHHVPCTAVQPLSNRSPPLARRLTAAAATAAVCRPIKSIRHMAGEEIVSANFVRVAYTATVYPSVRPSVRPLSVPPAWRALDQVSNSSSALTWLLVTLPPQQYSWVPRAGVASTTGFQIPEVSWRAGYRSRLSVSELFVPSSAFSRPRWEMEQGAHLSRSLHAPRKVLERWGNVERSNGQGESIGRWIEIGQGKRRQSQVERKEESASTRRCHDAGRREDDGVASGRGERETERERGVTGGKRELRENRRREIDGRVPTTVETTFRCPMRKPLRRRCTSARRTDAKSSSPLDGLFPAVDGDGDESEGDDDDSHCAASRLSKLGSNTRVAGCRLSDGRTRGAAAPCVDGGGGGGGDGGGGEPSHPPCRDAPTDIPTSRAARLVVRAAGPTAVAVVAPVYTPSGTITTYRTLLGIFSEGEAVARGGPGGKEYTRPSNSPVETGERARRNGNDVTTVRSEYPRSDRKSWVFHLRRRSPAEKDRDNEDRDLRALGTHTHGIGRLARWG</sequence>
<feature type="region of interest" description="Disordered" evidence="1">
    <location>
        <begin position="1"/>
        <end position="62"/>
    </location>
</feature>
<feature type="compositionally biased region" description="Polar residues" evidence="1">
    <location>
        <begin position="46"/>
        <end position="56"/>
    </location>
</feature>
<dbReference type="Proteomes" id="UP000310200">
    <property type="component" value="Unassembled WGS sequence"/>
</dbReference>
<name>A0A4S2KKF0_9HYME</name>
<feature type="region of interest" description="Disordered" evidence="1">
    <location>
        <begin position="463"/>
        <end position="507"/>
    </location>
</feature>
<reference evidence="2 3" key="1">
    <citation type="journal article" date="2019" name="Philos. Trans. R. Soc. Lond., B, Biol. Sci.">
        <title>Ant behaviour and brain gene expression of defending hosts depend on the ecological success of the intruding social parasite.</title>
        <authorList>
            <person name="Kaur R."/>
            <person name="Stoldt M."/>
            <person name="Jongepier E."/>
            <person name="Feldmeyer B."/>
            <person name="Menzel F."/>
            <person name="Bornberg-Bauer E."/>
            <person name="Foitzik S."/>
        </authorList>
    </citation>
    <scope>NUCLEOTIDE SEQUENCE [LARGE SCALE GENOMIC DNA]</scope>
    <source>
        <tissue evidence="2">Whole body</tissue>
    </source>
</reference>
<accession>A0A4S2KKF0</accession>